<dbReference type="RefSeq" id="WP_268050220.1">
    <property type="nucleotide sequence ID" value="NZ_JAPQES010000004.1"/>
</dbReference>
<dbReference type="InterPro" id="IPR029787">
    <property type="entry name" value="Nucleotide_cyclase"/>
</dbReference>
<dbReference type="PROSITE" id="PS50883">
    <property type="entry name" value="EAL"/>
    <property type="match status" value="1"/>
</dbReference>
<feature type="transmembrane region" description="Helical" evidence="1">
    <location>
        <begin position="41"/>
        <end position="61"/>
    </location>
</feature>
<gene>
    <name evidence="4" type="ORF">OXH55_11960</name>
</gene>
<feature type="transmembrane region" description="Helical" evidence="1">
    <location>
        <begin position="68"/>
        <end position="91"/>
    </location>
</feature>
<dbReference type="CDD" id="cd01948">
    <property type="entry name" value="EAL"/>
    <property type="match status" value="1"/>
</dbReference>
<dbReference type="PROSITE" id="PS50887">
    <property type="entry name" value="GGDEF"/>
    <property type="match status" value="1"/>
</dbReference>
<dbReference type="Pfam" id="PF00563">
    <property type="entry name" value="EAL"/>
    <property type="match status" value="1"/>
</dbReference>
<evidence type="ECO:0000259" key="2">
    <source>
        <dbReference type="PROSITE" id="PS50883"/>
    </source>
</evidence>
<evidence type="ECO:0000256" key="1">
    <source>
        <dbReference type="SAM" id="Phobius"/>
    </source>
</evidence>
<dbReference type="NCBIfam" id="TIGR00254">
    <property type="entry name" value="GGDEF"/>
    <property type="match status" value="1"/>
</dbReference>
<dbReference type="InterPro" id="IPR035919">
    <property type="entry name" value="EAL_sf"/>
</dbReference>
<keyword evidence="1" id="KW-0812">Transmembrane</keyword>
<evidence type="ECO:0000313" key="5">
    <source>
        <dbReference type="Proteomes" id="UP001079657"/>
    </source>
</evidence>
<dbReference type="InterPro" id="IPR000160">
    <property type="entry name" value="GGDEF_dom"/>
</dbReference>
<dbReference type="EMBL" id="JAPQES010000004">
    <property type="protein sequence ID" value="MCY6371354.1"/>
    <property type="molecule type" value="Genomic_DNA"/>
</dbReference>
<evidence type="ECO:0000259" key="3">
    <source>
        <dbReference type="PROSITE" id="PS50887"/>
    </source>
</evidence>
<keyword evidence="1" id="KW-1133">Transmembrane helix</keyword>
<protein>
    <submittedName>
        <fullName evidence="4">EAL domain-containing protein</fullName>
    </submittedName>
</protein>
<name>A0ABT4CTR5_9CLOT</name>
<keyword evidence="1" id="KW-0472">Membrane</keyword>
<dbReference type="InterPro" id="IPR043128">
    <property type="entry name" value="Rev_trsase/Diguanyl_cyclase"/>
</dbReference>
<dbReference type="Pfam" id="PF00990">
    <property type="entry name" value="GGDEF"/>
    <property type="match status" value="1"/>
</dbReference>
<feature type="domain" description="EAL" evidence="2">
    <location>
        <begin position="304"/>
        <end position="558"/>
    </location>
</feature>
<dbReference type="SMART" id="SM00267">
    <property type="entry name" value="GGDEF"/>
    <property type="match status" value="1"/>
</dbReference>
<dbReference type="SUPFAM" id="SSF141868">
    <property type="entry name" value="EAL domain-like"/>
    <property type="match status" value="1"/>
</dbReference>
<accession>A0ABT4CTR5</accession>
<proteinExistence type="predicted"/>
<feature type="transmembrane region" description="Helical" evidence="1">
    <location>
        <begin position="97"/>
        <end position="115"/>
    </location>
</feature>
<feature type="transmembrane region" description="Helical" evidence="1">
    <location>
        <begin position="12"/>
        <end position="29"/>
    </location>
</feature>
<dbReference type="Gene3D" id="3.30.70.270">
    <property type="match status" value="1"/>
</dbReference>
<feature type="domain" description="GGDEF" evidence="3">
    <location>
        <begin position="162"/>
        <end position="295"/>
    </location>
</feature>
<evidence type="ECO:0000313" key="4">
    <source>
        <dbReference type="EMBL" id="MCY6371354.1"/>
    </source>
</evidence>
<organism evidence="4 5">
    <name type="scientific">Clostridium ganghwense</name>
    <dbReference type="NCBI Taxonomy" id="312089"/>
    <lineage>
        <taxon>Bacteria</taxon>
        <taxon>Bacillati</taxon>
        <taxon>Bacillota</taxon>
        <taxon>Clostridia</taxon>
        <taxon>Eubacteriales</taxon>
        <taxon>Clostridiaceae</taxon>
        <taxon>Clostridium</taxon>
    </lineage>
</organism>
<keyword evidence="5" id="KW-1185">Reference proteome</keyword>
<dbReference type="Gene3D" id="3.20.20.450">
    <property type="entry name" value="EAL domain"/>
    <property type="match status" value="1"/>
</dbReference>
<dbReference type="InterPro" id="IPR001633">
    <property type="entry name" value="EAL_dom"/>
</dbReference>
<dbReference type="CDD" id="cd01949">
    <property type="entry name" value="GGDEF"/>
    <property type="match status" value="1"/>
</dbReference>
<reference evidence="4" key="1">
    <citation type="submission" date="2022-12" db="EMBL/GenBank/DDBJ databases">
        <authorList>
            <person name="Wang J."/>
        </authorList>
    </citation>
    <scope>NUCLEOTIDE SEQUENCE</scope>
    <source>
        <strain evidence="4">HY-42-06</strain>
    </source>
</reference>
<dbReference type="PANTHER" id="PTHR44757">
    <property type="entry name" value="DIGUANYLATE CYCLASE DGCP"/>
    <property type="match status" value="1"/>
</dbReference>
<dbReference type="Proteomes" id="UP001079657">
    <property type="component" value="Unassembled WGS sequence"/>
</dbReference>
<dbReference type="SMART" id="SM00052">
    <property type="entry name" value="EAL"/>
    <property type="match status" value="1"/>
</dbReference>
<dbReference type="SUPFAM" id="SSF55073">
    <property type="entry name" value="Nucleotide cyclase"/>
    <property type="match status" value="1"/>
</dbReference>
<dbReference type="InterPro" id="IPR052155">
    <property type="entry name" value="Biofilm_reg_signaling"/>
</dbReference>
<dbReference type="PANTHER" id="PTHR44757:SF2">
    <property type="entry name" value="BIOFILM ARCHITECTURE MAINTENANCE PROTEIN MBAA"/>
    <property type="match status" value="1"/>
</dbReference>
<comment type="caution">
    <text evidence="4">The sequence shown here is derived from an EMBL/GenBank/DDBJ whole genome shotgun (WGS) entry which is preliminary data.</text>
</comment>
<sequence>MRKKAFKKNKKIIIIGFLVVLLLSINFIAVKRNLEIDTYDFIIEGAFFIFAVISLSVSLEFKIKYLNIGWALFCISLLTDTIDELSFVVFPEWVDNIFQKTFLGLGIIFIAHGFYRAIKEKKRILEELRYFAFNDPLTNLPNRRYIKEELMLSIEQASKNNTKIAVLFIDLDKFKLVNDTFGHSVGDELLIQAANRLRKAIRKEDMVARLGGDEFIIILHDTKQLVQIEGVARRIIDVFKETFVLKEKHIHVTCSIGIAIFPEDGFDGETLFKKADIAMYRSKEDGGNKYRIYVDSMNENTEKKLEIAESLREALKRREFILHYQPKVEIRTGKITGLEALLRWKDPEKGLIYPNEFISIAEETGLINEIDEHVIELACLQIKEWINKEVNPINIAVNISGQLFSKQDFVDKLEGILKNTGINPSFIGIEITETEAMQDIKNAYNSVTELKKKNIKISLDDFGTGYSSLSYLKTFPIDVLKIDKLFVDGITKDKRDESLIKAAITMAKALEIKVVSEGVETKEQLNFLSEIGCDEYQGYLFSKPVPVEEIEYMLTIKAK</sequence>